<dbReference type="Proteomes" id="UP000800082">
    <property type="component" value="Unassembled WGS sequence"/>
</dbReference>
<proteinExistence type="predicted"/>
<dbReference type="OrthoDB" id="3792834at2759"/>
<keyword evidence="2" id="KW-1185">Reference proteome</keyword>
<dbReference type="RefSeq" id="XP_033442719.1">
    <property type="nucleotide sequence ID" value="XM_033587274.1"/>
</dbReference>
<evidence type="ECO:0000313" key="2">
    <source>
        <dbReference type="Proteomes" id="UP000800082"/>
    </source>
</evidence>
<feature type="non-terminal residue" evidence="1">
    <location>
        <position position="221"/>
    </location>
</feature>
<protein>
    <submittedName>
        <fullName evidence="1">Uncharacterized protein</fullName>
    </submittedName>
</protein>
<reference evidence="1" key="1">
    <citation type="journal article" date="2020" name="Stud. Mycol.">
        <title>101 Dothideomycetes genomes: a test case for predicting lifestyles and emergence of pathogens.</title>
        <authorList>
            <person name="Haridas S."/>
            <person name="Albert R."/>
            <person name="Binder M."/>
            <person name="Bloem J."/>
            <person name="Labutti K."/>
            <person name="Salamov A."/>
            <person name="Andreopoulos B."/>
            <person name="Baker S."/>
            <person name="Barry K."/>
            <person name="Bills G."/>
            <person name="Bluhm B."/>
            <person name="Cannon C."/>
            <person name="Castanera R."/>
            <person name="Culley D."/>
            <person name="Daum C."/>
            <person name="Ezra D."/>
            <person name="Gonzalez J."/>
            <person name="Henrissat B."/>
            <person name="Kuo A."/>
            <person name="Liang C."/>
            <person name="Lipzen A."/>
            <person name="Lutzoni F."/>
            <person name="Magnuson J."/>
            <person name="Mondo S."/>
            <person name="Nolan M."/>
            <person name="Ohm R."/>
            <person name="Pangilinan J."/>
            <person name="Park H.-J."/>
            <person name="Ramirez L."/>
            <person name="Alfaro M."/>
            <person name="Sun H."/>
            <person name="Tritt A."/>
            <person name="Yoshinaga Y."/>
            <person name="Zwiers L.-H."/>
            <person name="Turgeon B."/>
            <person name="Goodwin S."/>
            <person name="Spatafora J."/>
            <person name="Crous P."/>
            <person name="Grigoriev I."/>
        </authorList>
    </citation>
    <scope>NUCLEOTIDE SEQUENCE</scope>
    <source>
        <strain evidence="1">CBS 183.55</strain>
    </source>
</reference>
<name>A0A6A5R6V5_9PLEO</name>
<accession>A0A6A5R6V5</accession>
<evidence type="ECO:0000313" key="1">
    <source>
        <dbReference type="EMBL" id="KAF1922466.1"/>
    </source>
</evidence>
<dbReference type="GeneID" id="54344920"/>
<feature type="non-terminal residue" evidence="1">
    <location>
        <position position="1"/>
    </location>
</feature>
<sequence length="221" mass="25008">SQDVYDMLATLRASPEIQVDLPNLWADQGAGVAKPYTSAFLTALYIQCYESSQWHLCDLVADTWIRALQAANAQSHTSADRQRPLWRANAALEARFRAGRMGFKRDAVNLHIDVEDPVVHADVASFHAERLRELYAHTRPRAGARLLWADAVALAGRGVEGRFAACPEKWHPELCFDVMCTALRLVGRKLTLKIEERYEGAWCRYHEHGRHGLPCYRRLAA</sequence>
<dbReference type="AlphaFoldDB" id="A0A6A5R6V5"/>
<organism evidence="1 2">
    <name type="scientific">Didymella exigua CBS 183.55</name>
    <dbReference type="NCBI Taxonomy" id="1150837"/>
    <lineage>
        <taxon>Eukaryota</taxon>
        <taxon>Fungi</taxon>
        <taxon>Dikarya</taxon>
        <taxon>Ascomycota</taxon>
        <taxon>Pezizomycotina</taxon>
        <taxon>Dothideomycetes</taxon>
        <taxon>Pleosporomycetidae</taxon>
        <taxon>Pleosporales</taxon>
        <taxon>Pleosporineae</taxon>
        <taxon>Didymellaceae</taxon>
        <taxon>Didymella</taxon>
    </lineage>
</organism>
<dbReference type="EMBL" id="ML979025">
    <property type="protein sequence ID" value="KAF1922466.1"/>
    <property type="molecule type" value="Genomic_DNA"/>
</dbReference>
<gene>
    <name evidence="1" type="ORF">M421DRAFT_11836</name>
</gene>